<dbReference type="OrthoDB" id="572741at2"/>
<proteinExistence type="predicted"/>
<dbReference type="RefSeq" id="WP_110988511.1">
    <property type="nucleotide sequence ID" value="NZ_CAWNWM010000024.1"/>
</dbReference>
<keyword evidence="2" id="KW-1185">Reference proteome</keyword>
<gene>
    <name evidence="1" type="ORF">C1752_08641</name>
</gene>
<name>A0A2W1JIV2_9CYAN</name>
<dbReference type="EMBL" id="PQWO01000024">
    <property type="protein sequence ID" value="PZD70982.1"/>
    <property type="molecule type" value="Genomic_DNA"/>
</dbReference>
<accession>A0A2W1JIV2</accession>
<sequence>MPAEVVTYTFQGLEGTPSTCQLTIYRRPNFDVVIVENSEAEDETLAIKRIEAIVTGATDTYQLDPDRTTWLSCTPEPLDLLGAFRKIPIEWAKDGFTLPKPGTPWSYLSRAEVEEMIGESPG</sequence>
<dbReference type="AlphaFoldDB" id="A0A2W1JIV2"/>
<evidence type="ECO:0000313" key="1">
    <source>
        <dbReference type="EMBL" id="PZD70982.1"/>
    </source>
</evidence>
<dbReference type="Proteomes" id="UP000248857">
    <property type="component" value="Unassembled WGS sequence"/>
</dbReference>
<evidence type="ECO:0000313" key="2">
    <source>
        <dbReference type="Proteomes" id="UP000248857"/>
    </source>
</evidence>
<comment type="caution">
    <text evidence="1">The sequence shown here is derived from an EMBL/GenBank/DDBJ whole genome shotgun (WGS) entry which is preliminary data.</text>
</comment>
<reference evidence="1 2" key="1">
    <citation type="journal article" date="2018" name="Sci. Rep.">
        <title>A novel species of the marine cyanobacterium Acaryochloris with a unique pigment content and lifestyle.</title>
        <authorList>
            <person name="Partensky F."/>
            <person name="Six C."/>
            <person name="Ratin M."/>
            <person name="Garczarek L."/>
            <person name="Vaulot D."/>
            <person name="Probert I."/>
            <person name="Calteau A."/>
            <person name="Gourvil P."/>
            <person name="Marie D."/>
            <person name="Grebert T."/>
            <person name="Bouchier C."/>
            <person name="Le Panse S."/>
            <person name="Gachenot M."/>
            <person name="Rodriguez F."/>
            <person name="Garrido J.L."/>
        </authorList>
    </citation>
    <scope>NUCLEOTIDE SEQUENCE [LARGE SCALE GENOMIC DNA]</scope>
    <source>
        <strain evidence="1 2">RCC1774</strain>
    </source>
</reference>
<protein>
    <submittedName>
        <fullName evidence="1">Uncharacterized protein</fullName>
    </submittedName>
</protein>
<organism evidence="1 2">
    <name type="scientific">Acaryochloris thomasi RCC1774</name>
    <dbReference type="NCBI Taxonomy" id="1764569"/>
    <lineage>
        <taxon>Bacteria</taxon>
        <taxon>Bacillati</taxon>
        <taxon>Cyanobacteriota</taxon>
        <taxon>Cyanophyceae</taxon>
        <taxon>Acaryochloridales</taxon>
        <taxon>Acaryochloridaceae</taxon>
        <taxon>Acaryochloris</taxon>
        <taxon>Acaryochloris thomasi</taxon>
    </lineage>
</organism>